<reference evidence="6 7" key="1">
    <citation type="submission" date="2016-03" db="EMBL/GenBank/DDBJ databases">
        <title>Comparative genomics of Pseudogymnoascus destructans, the fungus causing white-nose syndrome of bats.</title>
        <authorList>
            <person name="Palmer J.M."/>
            <person name="Drees K.P."/>
            <person name="Foster J.T."/>
            <person name="Lindner D.L."/>
        </authorList>
    </citation>
    <scope>NUCLEOTIDE SEQUENCE [LARGE SCALE GENOMIC DNA]</scope>
    <source>
        <strain evidence="6 7">UAMH 10579</strain>
    </source>
</reference>
<dbReference type="GO" id="GO:0046872">
    <property type="term" value="F:metal ion binding"/>
    <property type="evidence" value="ECO:0007669"/>
    <property type="project" value="UniProtKB-KW"/>
</dbReference>
<dbReference type="GeneID" id="28843330"/>
<evidence type="ECO:0000313" key="6">
    <source>
        <dbReference type="EMBL" id="OBT91987.1"/>
    </source>
</evidence>
<dbReference type="STRING" id="342668.A0A1B8G836"/>
<dbReference type="InterPro" id="IPR011057">
    <property type="entry name" value="Mss4-like_sf"/>
</dbReference>
<dbReference type="GO" id="GO:0016846">
    <property type="term" value="F:carbon-sulfur lyase activity"/>
    <property type="evidence" value="ECO:0007669"/>
    <property type="project" value="InterPro"/>
</dbReference>
<dbReference type="Gene3D" id="3.90.1590.10">
    <property type="entry name" value="glutathione-dependent formaldehyde- activating enzyme (gfa)"/>
    <property type="match status" value="1"/>
</dbReference>
<evidence type="ECO:0000256" key="3">
    <source>
        <dbReference type="ARBA" id="ARBA00022833"/>
    </source>
</evidence>
<name>A0A1B8G836_9PEZI</name>
<accession>A0A1B8G836</accession>
<evidence type="ECO:0000313" key="7">
    <source>
        <dbReference type="Proteomes" id="UP000091956"/>
    </source>
</evidence>
<evidence type="ECO:0000256" key="1">
    <source>
        <dbReference type="ARBA" id="ARBA00005495"/>
    </source>
</evidence>
<keyword evidence="7" id="KW-1185">Reference proteome</keyword>
<comment type="similarity">
    <text evidence="1">Belongs to the Gfa family.</text>
</comment>
<evidence type="ECO:0000259" key="5">
    <source>
        <dbReference type="Pfam" id="PF04828"/>
    </source>
</evidence>
<dbReference type="InterPro" id="IPR006913">
    <property type="entry name" value="CENP-V/GFA"/>
</dbReference>
<keyword evidence="3" id="KW-0862">Zinc</keyword>
<dbReference type="RefSeq" id="XP_018125720.1">
    <property type="nucleotide sequence ID" value="XM_018279351.2"/>
</dbReference>
<reference evidence="7" key="2">
    <citation type="journal article" date="2018" name="Nat. Commun.">
        <title>Extreme sensitivity to ultraviolet light in the fungal pathogen causing white-nose syndrome of bats.</title>
        <authorList>
            <person name="Palmer J.M."/>
            <person name="Drees K.P."/>
            <person name="Foster J.T."/>
            <person name="Lindner D.L."/>
        </authorList>
    </citation>
    <scope>NUCLEOTIDE SEQUENCE [LARGE SCALE GENOMIC DNA]</scope>
    <source>
        <strain evidence="7">UAMH 10579</strain>
    </source>
</reference>
<dbReference type="PANTHER" id="PTHR33337:SF40">
    <property type="entry name" value="CENP-V_GFA DOMAIN-CONTAINING PROTEIN-RELATED"/>
    <property type="match status" value="1"/>
</dbReference>
<dbReference type="PANTHER" id="PTHR33337">
    <property type="entry name" value="GFA DOMAIN-CONTAINING PROTEIN"/>
    <property type="match status" value="1"/>
</dbReference>
<keyword evidence="4" id="KW-0456">Lyase</keyword>
<sequence length="418" mass="46353">MSLSNDCPPELPQQAQEPVRLFKEIDEPLFDLEGPISISCHCNRINGLIKVLPLRAFGNGASIEIDINHDYKTRKYSGQLAVSYFPSIQPEPSILEKTVCFRLGDLDQQNATTIYFCPTCGCHLFKEEWETVAEKTGPTWAVATGVAEKMPEKLATFTIGRHINVDQTGDEGLSVWMKARNDGSIIQTDIPLQDKESLLAKGHTLLSSTPIANPSSSGDTDGDTLDASCFCGTVKFHVTRPNHESTLPKSQFPDLMIPYCIKAEETPNPGDKKWWIRGDRYLAGTCTCNSCRTCSGFDIQSWSFIPRANIFMHHSDKVVGLDFMNLPEGILRSYNSSPGVTREFCPGCGATIFWHNTDRSELIDVSVGLFNAQGARAEGWLDWWKERVSFEEDRFDGLIWDPVTCLVTGLKGSIGAGV</sequence>
<organism evidence="6 7">
    <name type="scientific">Pseudogymnoascus verrucosus</name>
    <dbReference type="NCBI Taxonomy" id="342668"/>
    <lineage>
        <taxon>Eukaryota</taxon>
        <taxon>Fungi</taxon>
        <taxon>Dikarya</taxon>
        <taxon>Ascomycota</taxon>
        <taxon>Pezizomycotina</taxon>
        <taxon>Leotiomycetes</taxon>
        <taxon>Thelebolales</taxon>
        <taxon>Thelebolaceae</taxon>
        <taxon>Pseudogymnoascus</taxon>
    </lineage>
</organism>
<dbReference type="OrthoDB" id="5422068at2759"/>
<dbReference type="Proteomes" id="UP000091956">
    <property type="component" value="Unassembled WGS sequence"/>
</dbReference>
<protein>
    <recommendedName>
        <fullName evidence="5">CENP-V/GFA domain-containing protein</fullName>
    </recommendedName>
</protein>
<keyword evidence="2" id="KW-0479">Metal-binding</keyword>
<dbReference type="AlphaFoldDB" id="A0A1B8G836"/>
<gene>
    <name evidence="6" type="ORF">VE01_09944</name>
</gene>
<dbReference type="Pfam" id="PF04828">
    <property type="entry name" value="GFA"/>
    <property type="match status" value="1"/>
</dbReference>
<feature type="domain" description="CENP-V/GFA" evidence="5">
    <location>
        <begin position="283"/>
        <end position="374"/>
    </location>
</feature>
<dbReference type="SUPFAM" id="SSF51316">
    <property type="entry name" value="Mss4-like"/>
    <property type="match status" value="1"/>
</dbReference>
<dbReference type="EMBL" id="KV460276">
    <property type="protein sequence ID" value="OBT91987.1"/>
    <property type="molecule type" value="Genomic_DNA"/>
</dbReference>
<proteinExistence type="inferred from homology"/>
<evidence type="ECO:0000256" key="2">
    <source>
        <dbReference type="ARBA" id="ARBA00022723"/>
    </source>
</evidence>
<evidence type="ECO:0000256" key="4">
    <source>
        <dbReference type="ARBA" id="ARBA00023239"/>
    </source>
</evidence>